<dbReference type="Proteomes" id="UP001523550">
    <property type="component" value="Unassembled WGS sequence"/>
</dbReference>
<evidence type="ECO:0000313" key="4">
    <source>
        <dbReference type="Proteomes" id="UP001523550"/>
    </source>
</evidence>
<name>A0ABT1GA52_9GAMM</name>
<dbReference type="EC" id="1.4.99.-" evidence="3"/>
<accession>A0ABT1GA52</accession>
<protein>
    <submittedName>
        <fullName evidence="3">D-amino-acid dehydrogenase</fullName>
        <ecNumber evidence="3">1.4.99.-</ecNumber>
    </submittedName>
</protein>
<dbReference type="Gene3D" id="3.50.50.60">
    <property type="entry name" value="FAD/NAD(P)-binding domain"/>
    <property type="match status" value="2"/>
</dbReference>
<dbReference type="GO" id="GO:0016491">
    <property type="term" value="F:oxidoreductase activity"/>
    <property type="evidence" value="ECO:0007669"/>
    <property type="project" value="UniProtKB-KW"/>
</dbReference>
<dbReference type="SUPFAM" id="SSF51905">
    <property type="entry name" value="FAD/NAD(P)-binding domain"/>
    <property type="match status" value="1"/>
</dbReference>
<feature type="domain" description="FAD dependent oxidoreductase" evidence="2">
    <location>
        <begin position="9"/>
        <end position="400"/>
    </location>
</feature>
<sequence length="423" mass="46412">MSDTDQLEDIVIIGGGIIGVTAAYELSCAGRRVLLMDKEYPGAGASQGNAGHLATEQIFPVADASILWQVPKLLLDPLGPLAIDWRYAHRITPWLFRMLLNMRPAQQRRTMEGLAQLSGNSLAAWEDLLGRSGGQDLIRSRESLTVFERPATQRKLQRAMKQMQACDIPVTAIDGDEARERVPALGHSVLGALHFTATGHVADPLMLLEHIWVAAREQGARFVQAEAGDLTVSADTVRVETDKGPYRASQLLLACGAHSRNLVRQASGVNPPLDTERGYHLMLPAESDRLPMAIASAERRFIMTPMQGGLRLAGTVEFAGLERPANWRRAWVLRTHANQLLARDLDDDQAEPWMGFRPTLPDCLPVIDRIGANGRLLLAFGHHHLGLTQAAFTARIVRDLAEGGPPPVSIEPYRLSRFGRPKG</sequence>
<evidence type="ECO:0000259" key="2">
    <source>
        <dbReference type="Pfam" id="PF01266"/>
    </source>
</evidence>
<organism evidence="3 4">
    <name type="scientific">Natronospira proteinivora</name>
    <dbReference type="NCBI Taxonomy" id="1807133"/>
    <lineage>
        <taxon>Bacteria</taxon>
        <taxon>Pseudomonadati</taxon>
        <taxon>Pseudomonadota</taxon>
        <taxon>Gammaproteobacteria</taxon>
        <taxon>Natronospirales</taxon>
        <taxon>Natronospiraceae</taxon>
        <taxon>Natronospira</taxon>
    </lineage>
</organism>
<dbReference type="RefSeq" id="WP_253446655.1">
    <property type="nucleotide sequence ID" value="NZ_JALJYF010000001.1"/>
</dbReference>
<dbReference type="InterPro" id="IPR036188">
    <property type="entry name" value="FAD/NAD-bd_sf"/>
</dbReference>
<dbReference type="Pfam" id="PF01266">
    <property type="entry name" value="DAO"/>
    <property type="match status" value="1"/>
</dbReference>
<dbReference type="SUPFAM" id="SSF54373">
    <property type="entry name" value="FAD-linked reductases, C-terminal domain"/>
    <property type="match status" value="1"/>
</dbReference>
<comment type="caution">
    <text evidence="3">The sequence shown here is derived from an EMBL/GenBank/DDBJ whole genome shotgun (WGS) entry which is preliminary data.</text>
</comment>
<keyword evidence="4" id="KW-1185">Reference proteome</keyword>
<dbReference type="Gene3D" id="3.30.9.10">
    <property type="entry name" value="D-Amino Acid Oxidase, subunit A, domain 2"/>
    <property type="match status" value="1"/>
</dbReference>
<dbReference type="InterPro" id="IPR006076">
    <property type="entry name" value="FAD-dep_OxRdtase"/>
</dbReference>
<dbReference type="EMBL" id="JALJYF010000001">
    <property type="protein sequence ID" value="MCP1727173.1"/>
    <property type="molecule type" value="Genomic_DNA"/>
</dbReference>
<reference evidence="3 4" key="1">
    <citation type="submission" date="2022-03" db="EMBL/GenBank/DDBJ databases">
        <title>Genomic Encyclopedia of Type Strains, Phase III (KMG-III): the genomes of soil and plant-associated and newly described type strains.</title>
        <authorList>
            <person name="Whitman W."/>
        </authorList>
    </citation>
    <scope>NUCLEOTIDE SEQUENCE [LARGE SCALE GENOMIC DNA]</scope>
    <source>
        <strain evidence="3 4">BSker1</strain>
    </source>
</reference>
<evidence type="ECO:0000256" key="1">
    <source>
        <dbReference type="ARBA" id="ARBA00023002"/>
    </source>
</evidence>
<dbReference type="PANTHER" id="PTHR13847:SF289">
    <property type="entry name" value="GLYCINE OXIDASE"/>
    <property type="match status" value="1"/>
</dbReference>
<gene>
    <name evidence="3" type="ORF">J2T60_001138</name>
</gene>
<proteinExistence type="predicted"/>
<evidence type="ECO:0000313" key="3">
    <source>
        <dbReference type="EMBL" id="MCP1727173.1"/>
    </source>
</evidence>
<keyword evidence="1 3" id="KW-0560">Oxidoreductase</keyword>
<dbReference type="PANTHER" id="PTHR13847">
    <property type="entry name" value="SARCOSINE DEHYDROGENASE-RELATED"/>
    <property type="match status" value="1"/>
</dbReference>